<accession>A0A9Q0JT50</accession>
<feature type="transmembrane region" description="Helical" evidence="2">
    <location>
        <begin position="43"/>
        <end position="66"/>
    </location>
</feature>
<feature type="transmembrane region" description="Helical" evidence="2">
    <location>
        <begin position="72"/>
        <end position="93"/>
    </location>
</feature>
<evidence type="ECO:0000313" key="3">
    <source>
        <dbReference type="EMBL" id="KAJ4936194.1"/>
    </source>
</evidence>
<keyword evidence="4" id="KW-1185">Reference proteome</keyword>
<gene>
    <name evidence="3" type="ORF">NE237_008293</name>
</gene>
<protein>
    <submittedName>
        <fullName evidence="3">Uncharacterized protein</fullName>
    </submittedName>
</protein>
<evidence type="ECO:0000256" key="1">
    <source>
        <dbReference type="SAM" id="MobiDB-lite"/>
    </source>
</evidence>
<evidence type="ECO:0000256" key="2">
    <source>
        <dbReference type="SAM" id="Phobius"/>
    </source>
</evidence>
<reference evidence="3" key="1">
    <citation type="journal article" date="2023" name="Plant J.">
        <title>The genome of the king protea, Protea cynaroides.</title>
        <authorList>
            <person name="Chang J."/>
            <person name="Duong T.A."/>
            <person name="Schoeman C."/>
            <person name="Ma X."/>
            <person name="Roodt D."/>
            <person name="Barker N."/>
            <person name="Li Z."/>
            <person name="Van de Peer Y."/>
            <person name="Mizrachi E."/>
        </authorList>
    </citation>
    <scope>NUCLEOTIDE SEQUENCE</scope>
    <source>
        <tissue evidence="3">Young leaves</tissue>
    </source>
</reference>
<sequence>MVGISLFLPSWSCVKDALLDKHLAENTFGDQQLQVMGRPMKSLLVAISWSCILVFGAVKFIIWSSLLSSWKGIAFSVAGLALVTILMYIFILFSQSERSTPARVAPLQPRNGNAPSEASQKKQH</sequence>
<comment type="caution">
    <text evidence="3">The sequence shown here is derived from an EMBL/GenBank/DDBJ whole genome shotgun (WGS) entry which is preliminary data.</text>
</comment>
<dbReference type="OrthoDB" id="189226at2759"/>
<proteinExistence type="predicted"/>
<name>A0A9Q0JT50_9MAGN</name>
<keyword evidence="2" id="KW-0812">Transmembrane</keyword>
<dbReference type="EMBL" id="JAMYWD010002490">
    <property type="protein sequence ID" value="KAJ4936194.1"/>
    <property type="molecule type" value="Genomic_DNA"/>
</dbReference>
<keyword evidence="2" id="KW-0472">Membrane</keyword>
<dbReference type="Proteomes" id="UP001141806">
    <property type="component" value="Unassembled WGS sequence"/>
</dbReference>
<dbReference type="AlphaFoldDB" id="A0A9Q0JT50"/>
<feature type="region of interest" description="Disordered" evidence="1">
    <location>
        <begin position="102"/>
        <end position="124"/>
    </location>
</feature>
<organism evidence="3 4">
    <name type="scientific">Protea cynaroides</name>
    <dbReference type="NCBI Taxonomy" id="273540"/>
    <lineage>
        <taxon>Eukaryota</taxon>
        <taxon>Viridiplantae</taxon>
        <taxon>Streptophyta</taxon>
        <taxon>Embryophyta</taxon>
        <taxon>Tracheophyta</taxon>
        <taxon>Spermatophyta</taxon>
        <taxon>Magnoliopsida</taxon>
        <taxon>Proteales</taxon>
        <taxon>Proteaceae</taxon>
        <taxon>Protea</taxon>
    </lineage>
</organism>
<keyword evidence="2" id="KW-1133">Transmembrane helix</keyword>
<evidence type="ECO:0000313" key="4">
    <source>
        <dbReference type="Proteomes" id="UP001141806"/>
    </source>
</evidence>